<feature type="region of interest" description="Disordered" evidence="1">
    <location>
        <begin position="1"/>
        <end position="33"/>
    </location>
</feature>
<feature type="non-terminal residue" evidence="5">
    <location>
        <position position="33"/>
    </location>
</feature>
<feature type="compositionally biased region" description="Basic and acidic residues" evidence="1">
    <location>
        <begin position="14"/>
        <end position="33"/>
    </location>
</feature>
<evidence type="ECO:0000313" key="2">
    <source>
        <dbReference type="EMBL" id="CAF4867370.1"/>
    </source>
</evidence>
<reference evidence="5" key="1">
    <citation type="submission" date="2021-02" db="EMBL/GenBank/DDBJ databases">
        <authorList>
            <person name="Nowell W R."/>
        </authorList>
    </citation>
    <scope>NUCLEOTIDE SEQUENCE</scope>
</reference>
<gene>
    <name evidence="2" type="ORF">BYL167_LOCUS50812</name>
    <name evidence="3" type="ORF">BYL167_LOCUS51508</name>
    <name evidence="5" type="ORF">GIL414_LOCUS59573</name>
    <name evidence="4" type="ORF">SMN809_LOCUS57871</name>
</gene>
<feature type="non-terminal residue" evidence="5">
    <location>
        <position position="1"/>
    </location>
</feature>
<evidence type="ECO:0000313" key="4">
    <source>
        <dbReference type="EMBL" id="CAF5026056.1"/>
    </source>
</evidence>
<dbReference type="AlphaFoldDB" id="A0A8S3E3W2"/>
<protein>
    <submittedName>
        <fullName evidence="5">Uncharacterized protein</fullName>
    </submittedName>
</protein>
<name>A0A8S3E3W2_9BILA</name>
<comment type="caution">
    <text evidence="5">The sequence shown here is derived from an EMBL/GenBank/DDBJ whole genome shotgun (WGS) entry which is preliminary data.</text>
</comment>
<evidence type="ECO:0000313" key="5">
    <source>
        <dbReference type="EMBL" id="CAF5043798.1"/>
    </source>
</evidence>
<organism evidence="5 6">
    <name type="scientific">Rotaria magnacalcarata</name>
    <dbReference type="NCBI Taxonomy" id="392030"/>
    <lineage>
        <taxon>Eukaryota</taxon>
        <taxon>Metazoa</taxon>
        <taxon>Spiralia</taxon>
        <taxon>Gnathifera</taxon>
        <taxon>Rotifera</taxon>
        <taxon>Eurotatoria</taxon>
        <taxon>Bdelloidea</taxon>
        <taxon>Philodinida</taxon>
        <taxon>Philodinidae</taxon>
        <taxon>Rotaria</taxon>
    </lineage>
</organism>
<sequence length="33" mass="3659">TGGDENGNGSRRSSVMDDRRPSLRRVDQEGLLK</sequence>
<evidence type="ECO:0000313" key="3">
    <source>
        <dbReference type="EMBL" id="CAF4885190.1"/>
    </source>
</evidence>
<proteinExistence type="predicted"/>
<accession>A0A8S3E3W2</accession>
<dbReference type="EMBL" id="CAJOBI010214412">
    <property type="protein sequence ID" value="CAF5026056.1"/>
    <property type="molecule type" value="Genomic_DNA"/>
</dbReference>
<dbReference type="EMBL" id="CAJOBJ010225916">
    <property type="protein sequence ID" value="CAF5043798.1"/>
    <property type="molecule type" value="Genomic_DNA"/>
</dbReference>
<evidence type="ECO:0000256" key="1">
    <source>
        <dbReference type="SAM" id="MobiDB-lite"/>
    </source>
</evidence>
<dbReference type="EMBL" id="CAJOBH010162952">
    <property type="protein sequence ID" value="CAF4885190.1"/>
    <property type="molecule type" value="Genomic_DNA"/>
</dbReference>
<dbReference type="EMBL" id="CAJOBH010157555">
    <property type="protein sequence ID" value="CAF4867370.1"/>
    <property type="molecule type" value="Genomic_DNA"/>
</dbReference>
<dbReference type="Proteomes" id="UP000681967">
    <property type="component" value="Unassembled WGS sequence"/>
</dbReference>
<evidence type="ECO:0000313" key="6">
    <source>
        <dbReference type="Proteomes" id="UP000681720"/>
    </source>
</evidence>
<dbReference type="Proteomes" id="UP000681720">
    <property type="component" value="Unassembled WGS sequence"/>
</dbReference>
<dbReference type="Proteomes" id="UP000676336">
    <property type="component" value="Unassembled WGS sequence"/>
</dbReference>